<organism evidence="2 3">
    <name type="scientific">Legionella beliardensis</name>
    <dbReference type="NCBI Taxonomy" id="91822"/>
    <lineage>
        <taxon>Bacteria</taxon>
        <taxon>Pseudomonadati</taxon>
        <taxon>Pseudomonadota</taxon>
        <taxon>Gammaproteobacteria</taxon>
        <taxon>Legionellales</taxon>
        <taxon>Legionellaceae</taxon>
        <taxon>Legionella</taxon>
    </lineage>
</organism>
<gene>
    <name evidence="2" type="ORF">NCTC13315_02162</name>
</gene>
<sequence>MKTINGLILLSACGLSVNAFAAEATCKAVNKHTGEAFFANGYAEWPKKALKKAGGKAMWKCHNRSEGWSGHCYIKHCKNNYNDYNKGHHNKW</sequence>
<dbReference type="AlphaFoldDB" id="A0A378I365"/>
<feature type="chain" id="PRO_5016870217" evidence="1">
    <location>
        <begin position="22"/>
        <end position="92"/>
    </location>
</feature>
<dbReference type="RefSeq" id="WP_115303296.1">
    <property type="nucleotide sequence ID" value="NZ_CAAAHO010000002.1"/>
</dbReference>
<feature type="signal peptide" evidence="1">
    <location>
        <begin position="1"/>
        <end position="21"/>
    </location>
</feature>
<dbReference type="EMBL" id="UGNV01000001">
    <property type="protein sequence ID" value="STX29619.1"/>
    <property type="molecule type" value="Genomic_DNA"/>
</dbReference>
<evidence type="ECO:0000313" key="2">
    <source>
        <dbReference type="EMBL" id="STX29619.1"/>
    </source>
</evidence>
<dbReference type="Proteomes" id="UP000254968">
    <property type="component" value="Unassembled WGS sequence"/>
</dbReference>
<name>A0A378I365_9GAMM</name>
<evidence type="ECO:0000313" key="3">
    <source>
        <dbReference type="Proteomes" id="UP000254968"/>
    </source>
</evidence>
<keyword evidence="3" id="KW-1185">Reference proteome</keyword>
<reference evidence="2 3" key="1">
    <citation type="submission" date="2018-06" db="EMBL/GenBank/DDBJ databases">
        <authorList>
            <consortium name="Pathogen Informatics"/>
            <person name="Doyle S."/>
        </authorList>
    </citation>
    <scope>NUCLEOTIDE SEQUENCE [LARGE SCALE GENOMIC DNA]</scope>
    <source>
        <strain evidence="2 3">NCTC13315</strain>
    </source>
</reference>
<accession>A0A378I365</accession>
<evidence type="ECO:0000256" key="1">
    <source>
        <dbReference type="SAM" id="SignalP"/>
    </source>
</evidence>
<protein>
    <submittedName>
        <fullName evidence="2">Uncharacterized protein</fullName>
    </submittedName>
</protein>
<keyword evidence="1" id="KW-0732">Signal</keyword>
<proteinExistence type="predicted"/>